<gene>
    <name evidence="5" type="ORF">R3P38DRAFT_42070</name>
</gene>
<dbReference type="PANTHER" id="PTHR31668">
    <property type="entry name" value="GLUCOSE TRANSPORT TRANSCRIPTION REGULATOR RGT1-RELATED-RELATED"/>
    <property type="match status" value="1"/>
</dbReference>
<dbReference type="EMBL" id="JAWWNJ010000001">
    <property type="protein sequence ID" value="KAK7064416.1"/>
    <property type="molecule type" value="Genomic_DNA"/>
</dbReference>
<dbReference type="SMART" id="SM00066">
    <property type="entry name" value="GAL4"/>
    <property type="match status" value="1"/>
</dbReference>
<dbReference type="GO" id="GO:0008270">
    <property type="term" value="F:zinc ion binding"/>
    <property type="evidence" value="ECO:0007669"/>
    <property type="project" value="InterPro"/>
</dbReference>
<dbReference type="SMART" id="SM00906">
    <property type="entry name" value="Fungal_trans"/>
    <property type="match status" value="1"/>
</dbReference>
<accession>A0AAW0EIQ8</accession>
<dbReference type="CDD" id="cd12148">
    <property type="entry name" value="fungal_TF_MHR"/>
    <property type="match status" value="1"/>
</dbReference>
<dbReference type="InterPro" id="IPR050797">
    <property type="entry name" value="Carb_Metab_Trans_Reg"/>
</dbReference>
<feature type="region of interest" description="Disordered" evidence="3">
    <location>
        <begin position="65"/>
        <end position="110"/>
    </location>
</feature>
<dbReference type="CDD" id="cd00067">
    <property type="entry name" value="GAL4"/>
    <property type="match status" value="1"/>
</dbReference>
<evidence type="ECO:0000259" key="4">
    <source>
        <dbReference type="PROSITE" id="PS50048"/>
    </source>
</evidence>
<feature type="domain" description="Zn(2)-C6 fungal-type" evidence="4">
    <location>
        <begin position="31"/>
        <end position="63"/>
    </location>
</feature>
<protein>
    <submittedName>
        <fullName evidence="5">Zn(2)-C6 fungal-type domain-containing protein</fullName>
    </submittedName>
</protein>
<dbReference type="Pfam" id="PF00172">
    <property type="entry name" value="Zn_clus"/>
    <property type="match status" value="1"/>
</dbReference>
<evidence type="ECO:0000313" key="6">
    <source>
        <dbReference type="Proteomes" id="UP001362999"/>
    </source>
</evidence>
<dbReference type="GO" id="GO:0001080">
    <property type="term" value="P:nitrogen catabolite activation of transcription from RNA polymerase II promoter"/>
    <property type="evidence" value="ECO:0007669"/>
    <property type="project" value="TreeGrafter"/>
</dbReference>
<dbReference type="Gene3D" id="4.10.240.10">
    <property type="entry name" value="Zn(2)-C6 fungal-type DNA-binding domain"/>
    <property type="match status" value="1"/>
</dbReference>
<dbReference type="InterPro" id="IPR036864">
    <property type="entry name" value="Zn2-C6_fun-type_DNA-bd_sf"/>
</dbReference>
<dbReference type="Pfam" id="PF04082">
    <property type="entry name" value="Fungal_trans"/>
    <property type="match status" value="1"/>
</dbReference>
<dbReference type="PROSITE" id="PS00463">
    <property type="entry name" value="ZN2_CY6_FUNGAL_1"/>
    <property type="match status" value="1"/>
</dbReference>
<evidence type="ECO:0000256" key="3">
    <source>
        <dbReference type="SAM" id="MobiDB-lite"/>
    </source>
</evidence>
<dbReference type="GO" id="GO:0005634">
    <property type="term" value="C:nucleus"/>
    <property type="evidence" value="ECO:0007669"/>
    <property type="project" value="TreeGrafter"/>
</dbReference>
<sequence length="711" mass="78117">MSRIPASQPTPEPGSSQVQLSRPFRSRKNRPCDGCRRAKSRCAIPQAGPPCVECQQMNKQCTFDELPPERKKPKPPASPAPNIASTSSHLPVEGQNLGKLKRPRSPDDGSAALQALSYAAAQEKRLRTGESEPMSLDLSISRSLDGHALTTLLTGMLSVAGVLQLFSTHTFADDLLPIGTKQAGPDDNPLSETPYIRQISGDRSKPQYIIFTKKRNATSPSPGKKQQLALRASLTLFDPPISEDVLLDIYLGIFNAAFPLIYPDEPLDPILYTKLCLTALSHRRRYRSSVTAVRSIVRASEEDLRQEPSRLSTISGALLDLSARPVLDVEDNYVLLAKTIAEAQLLGLHIDCSSWNIPTWEKELRRSLWWGLRIHDAWMCFLNSRPSHIQNDNHSTPLPDIVDGSSPSNSSDTTYSSSSFVYLCRLSVLCSRLQSQVCTLASSFLLPAERLAKVKPIEEETQMLLVEVRRHDMGRSSASGVASLMTCLLGFRCMLRRISIELSIGLGSPFTPDPATLEMYAEAVDYICNFDARSFDGFWLNYVGHILSSITSSLIRLSLATSASVPSLSPQRPPITIQASTRTMPLIMLSRLQRALQAARHDYSWDLAEPALNRAESVINCLKSSSEYTSVVAALKGSYEPEIPPANGNMSQKSNGVHEAASNAVDYGWNIDLNAFDLNYGANNEFTGIWAPAPASESQAIPSNIMPIYTE</sequence>
<keyword evidence="2" id="KW-0539">Nucleus</keyword>
<keyword evidence="6" id="KW-1185">Reference proteome</keyword>
<organism evidence="5 6">
    <name type="scientific">Favolaschia claudopus</name>
    <dbReference type="NCBI Taxonomy" id="2862362"/>
    <lineage>
        <taxon>Eukaryota</taxon>
        <taxon>Fungi</taxon>
        <taxon>Dikarya</taxon>
        <taxon>Basidiomycota</taxon>
        <taxon>Agaricomycotina</taxon>
        <taxon>Agaricomycetes</taxon>
        <taxon>Agaricomycetidae</taxon>
        <taxon>Agaricales</taxon>
        <taxon>Marasmiineae</taxon>
        <taxon>Mycenaceae</taxon>
        <taxon>Favolaschia</taxon>
    </lineage>
</organism>
<evidence type="ECO:0000256" key="1">
    <source>
        <dbReference type="ARBA" id="ARBA00022723"/>
    </source>
</evidence>
<dbReference type="GO" id="GO:0006351">
    <property type="term" value="P:DNA-templated transcription"/>
    <property type="evidence" value="ECO:0007669"/>
    <property type="project" value="InterPro"/>
</dbReference>
<dbReference type="InterPro" id="IPR007219">
    <property type="entry name" value="XnlR_reg_dom"/>
</dbReference>
<feature type="region of interest" description="Disordered" evidence="3">
    <location>
        <begin position="1"/>
        <end position="37"/>
    </location>
</feature>
<proteinExistence type="predicted"/>
<dbReference type="InterPro" id="IPR001138">
    <property type="entry name" value="Zn2Cys6_DnaBD"/>
</dbReference>
<dbReference type="PANTHER" id="PTHR31668:SF10">
    <property type="entry name" value="ZN(II)2CYS6 TRANSCRIPTION FACTOR (EUROFUNG)"/>
    <property type="match status" value="1"/>
</dbReference>
<reference evidence="5 6" key="1">
    <citation type="journal article" date="2024" name="J Genomics">
        <title>Draft genome sequencing and assembly of Favolaschia claudopus CIRM-BRFM 2984 isolated from oak limbs.</title>
        <authorList>
            <person name="Navarro D."/>
            <person name="Drula E."/>
            <person name="Chaduli D."/>
            <person name="Cazenave R."/>
            <person name="Ahrendt S."/>
            <person name="Wang J."/>
            <person name="Lipzen A."/>
            <person name="Daum C."/>
            <person name="Barry K."/>
            <person name="Grigoriev I.V."/>
            <person name="Favel A."/>
            <person name="Rosso M.N."/>
            <person name="Martin F."/>
        </authorList>
    </citation>
    <scope>NUCLEOTIDE SEQUENCE [LARGE SCALE GENOMIC DNA]</scope>
    <source>
        <strain evidence="5 6">CIRM-BRFM 2984</strain>
    </source>
</reference>
<dbReference type="AlphaFoldDB" id="A0AAW0EIQ8"/>
<name>A0AAW0EIQ8_9AGAR</name>
<dbReference type="GO" id="GO:0000981">
    <property type="term" value="F:DNA-binding transcription factor activity, RNA polymerase II-specific"/>
    <property type="evidence" value="ECO:0007669"/>
    <property type="project" value="InterPro"/>
</dbReference>
<dbReference type="Proteomes" id="UP001362999">
    <property type="component" value="Unassembled WGS sequence"/>
</dbReference>
<dbReference type="PROSITE" id="PS50048">
    <property type="entry name" value="ZN2_CY6_FUNGAL_2"/>
    <property type="match status" value="1"/>
</dbReference>
<keyword evidence="1" id="KW-0479">Metal-binding</keyword>
<comment type="caution">
    <text evidence="5">The sequence shown here is derived from an EMBL/GenBank/DDBJ whole genome shotgun (WGS) entry which is preliminary data.</text>
</comment>
<evidence type="ECO:0000256" key="2">
    <source>
        <dbReference type="ARBA" id="ARBA00023242"/>
    </source>
</evidence>
<dbReference type="GO" id="GO:0003677">
    <property type="term" value="F:DNA binding"/>
    <property type="evidence" value="ECO:0007669"/>
    <property type="project" value="InterPro"/>
</dbReference>
<evidence type="ECO:0000313" key="5">
    <source>
        <dbReference type="EMBL" id="KAK7064416.1"/>
    </source>
</evidence>
<dbReference type="SUPFAM" id="SSF57701">
    <property type="entry name" value="Zn2/Cys6 DNA-binding domain"/>
    <property type="match status" value="1"/>
</dbReference>
<feature type="compositionally biased region" description="Polar residues" evidence="3">
    <location>
        <begin position="1"/>
        <end position="20"/>
    </location>
</feature>